<protein>
    <recommendedName>
        <fullName evidence="4">Competence protein CoiA-like family protein</fullName>
    </recommendedName>
</protein>
<dbReference type="Proteomes" id="UP001597532">
    <property type="component" value="Unassembled WGS sequence"/>
</dbReference>
<comment type="caution">
    <text evidence="2">The sequence shown here is derived from an EMBL/GenBank/DDBJ whole genome shotgun (WGS) entry which is preliminary data.</text>
</comment>
<feature type="region of interest" description="Disordered" evidence="1">
    <location>
        <begin position="352"/>
        <end position="387"/>
    </location>
</feature>
<sequence length="572" mass="68331">MRNKTNDNDYQNDWAFNDDFTKEIHISEAKSGLNGYYCLGCKKEMQAAKGLKRVHYYRHHAKNVDKGNTECVVASRNYRERLARDILQRLKELKVPEVLKFPAIGEEGVPMLLKLPETIRAYKVKSELTFYEDENCQINFGKNPDIDERFLLIRPDITFFNEKDEPVLLIEFVLYHKIDIEKKLKLKRLGLNTVQIIIPKKPGNEIENALKSRTKVKWVYNEIEANTKYIFVSEATDNGVWSIDDDQRNIFEENYKCRANQIKYLIRTVKRALESQSYKRAEQHFESEISRVERATEAERKGLEEMEARIDEEVREQFRDRAFDVESQRGNLSIRERGFREKFNDLDDRYQSKKEELRREQKGVDRDKESELENGGTEESIRERFKRSSEELRDEFEEISEGDKRIIHNRMESNGKISEKTEQLTELFGQFESEEQGSFTNRKNDIGKSFKDQSRLEEESLSENNRREERSIKELQFKERTLSEEFRKLEEREQESYREGRAEIDREEKGFEESIREELIRELGQTANKLPKRLKFVLEAQRVGRDYEIAHREEQYYRRAREIFNKGTWKTQ</sequence>
<feature type="region of interest" description="Disordered" evidence="1">
    <location>
        <begin position="432"/>
        <end position="469"/>
    </location>
</feature>
<dbReference type="RefSeq" id="WP_251805980.1">
    <property type="nucleotide sequence ID" value="NZ_CP166679.1"/>
</dbReference>
<feature type="region of interest" description="Disordered" evidence="1">
    <location>
        <begin position="489"/>
        <end position="509"/>
    </location>
</feature>
<reference evidence="3" key="1">
    <citation type="journal article" date="2019" name="Int. J. Syst. Evol. Microbiol.">
        <title>The Global Catalogue of Microorganisms (GCM) 10K type strain sequencing project: providing services to taxonomists for standard genome sequencing and annotation.</title>
        <authorList>
            <consortium name="The Broad Institute Genomics Platform"/>
            <consortium name="The Broad Institute Genome Sequencing Center for Infectious Disease"/>
            <person name="Wu L."/>
            <person name="Ma J."/>
        </authorList>
    </citation>
    <scope>NUCLEOTIDE SEQUENCE [LARGE SCALE GENOMIC DNA]</scope>
    <source>
        <strain evidence="3">KCTC 52924</strain>
    </source>
</reference>
<proteinExistence type="predicted"/>
<organism evidence="2 3">
    <name type="scientific">Arenibacter antarcticus</name>
    <dbReference type="NCBI Taxonomy" id="2040469"/>
    <lineage>
        <taxon>Bacteria</taxon>
        <taxon>Pseudomonadati</taxon>
        <taxon>Bacteroidota</taxon>
        <taxon>Flavobacteriia</taxon>
        <taxon>Flavobacteriales</taxon>
        <taxon>Flavobacteriaceae</taxon>
        <taxon>Arenibacter</taxon>
    </lineage>
</organism>
<gene>
    <name evidence="2" type="ORF">ACFS1K_09480</name>
</gene>
<evidence type="ECO:0000256" key="1">
    <source>
        <dbReference type="SAM" id="MobiDB-lite"/>
    </source>
</evidence>
<accession>A0ABW5VEF5</accession>
<name>A0ABW5VEF5_9FLAO</name>
<keyword evidence="3" id="KW-1185">Reference proteome</keyword>
<feature type="compositionally biased region" description="Basic and acidic residues" evidence="1">
    <location>
        <begin position="442"/>
        <end position="469"/>
    </location>
</feature>
<evidence type="ECO:0000313" key="2">
    <source>
        <dbReference type="EMBL" id="MFD2789993.1"/>
    </source>
</evidence>
<dbReference type="EMBL" id="JBHUOK010000030">
    <property type="protein sequence ID" value="MFD2789993.1"/>
    <property type="molecule type" value="Genomic_DNA"/>
</dbReference>
<feature type="compositionally biased region" description="Basic and acidic residues" evidence="1">
    <location>
        <begin position="352"/>
        <end position="371"/>
    </location>
</feature>
<evidence type="ECO:0000313" key="3">
    <source>
        <dbReference type="Proteomes" id="UP001597532"/>
    </source>
</evidence>
<evidence type="ECO:0008006" key="4">
    <source>
        <dbReference type="Google" id="ProtNLM"/>
    </source>
</evidence>